<dbReference type="InterPro" id="IPR001610">
    <property type="entry name" value="PAC"/>
</dbReference>
<keyword evidence="4" id="KW-0808">Transferase</keyword>
<dbReference type="PANTHER" id="PTHR43065">
    <property type="entry name" value="SENSOR HISTIDINE KINASE"/>
    <property type="match status" value="1"/>
</dbReference>
<dbReference type="SMART" id="SM00387">
    <property type="entry name" value="HATPase_c"/>
    <property type="match status" value="1"/>
</dbReference>
<evidence type="ECO:0000256" key="4">
    <source>
        <dbReference type="ARBA" id="ARBA00022679"/>
    </source>
</evidence>
<dbReference type="CDD" id="cd00082">
    <property type="entry name" value="HisKA"/>
    <property type="match status" value="1"/>
</dbReference>
<dbReference type="EC" id="2.7.13.3" evidence="2"/>
<dbReference type="SMART" id="SM00091">
    <property type="entry name" value="PAS"/>
    <property type="match status" value="2"/>
</dbReference>
<accession>A0ABU4PQ04</accession>
<dbReference type="InterPro" id="IPR000700">
    <property type="entry name" value="PAS-assoc_C"/>
</dbReference>
<dbReference type="SMART" id="SM00086">
    <property type="entry name" value="PAC"/>
    <property type="match status" value="2"/>
</dbReference>
<dbReference type="PANTHER" id="PTHR43065:SF10">
    <property type="entry name" value="PEROXIDE STRESS-ACTIVATED HISTIDINE KINASE MAK3"/>
    <property type="match status" value="1"/>
</dbReference>
<feature type="domain" description="PAC" evidence="11">
    <location>
        <begin position="92"/>
        <end position="144"/>
    </location>
</feature>
<dbReference type="EMBL" id="JAWXXV010000001">
    <property type="protein sequence ID" value="MDX5986029.1"/>
    <property type="molecule type" value="Genomic_DNA"/>
</dbReference>
<evidence type="ECO:0000313" key="13">
    <source>
        <dbReference type="Proteomes" id="UP001279660"/>
    </source>
</evidence>
<dbReference type="CDD" id="cd00130">
    <property type="entry name" value="PAS"/>
    <property type="match status" value="2"/>
</dbReference>
<proteinExistence type="predicted"/>
<feature type="domain" description="PAS" evidence="10">
    <location>
        <begin position="145"/>
        <end position="197"/>
    </location>
</feature>
<dbReference type="PROSITE" id="PS50109">
    <property type="entry name" value="HIS_KIN"/>
    <property type="match status" value="1"/>
</dbReference>
<dbReference type="Gene3D" id="3.30.565.10">
    <property type="entry name" value="Histidine kinase-like ATPase, C-terminal domain"/>
    <property type="match status" value="1"/>
</dbReference>
<evidence type="ECO:0000256" key="2">
    <source>
        <dbReference type="ARBA" id="ARBA00012438"/>
    </source>
</evidence>
<keyword evidence="5" id="KW-0547">Nucleotide-binding</keyword>
<feature type="domain" description="Histidine kinase" evidence="9">
    <location>
        <begin position="292"/>
        <end position="506"/>
    </location>
</feature>
<dbReference type="Pfam" id="PF02518">
    <property type="entry name" value="HATPase_c"/>
    <property type="match status" value="1"/>
</dbReference>
<dbReference type="InterPro" id="IPR004358">
    <property type="entry name" value="Sig_transdc_His_kin-like_C"/>
</dbReference>
<dbReference type="Gene3D" id="3.30.450.20">
    <property type="entry name" value="PAS domain"/>
    <property type="match status" value="2"/>
</dbReference>
<keyword evidence="8" id="KW-0902">Two-component regulatory system</keyword>
<evidence type="ECO:0000259" key="10">
    <source>
        <dbReference type="PROSITE" id="PS50112"/>
    </source>
</evidence>
<dbReference type="InterPro" id="IPR035965">
    <property type="entry name" value="PAS-like_dom_sf"/>
</dbReference>
<keyword evidence="13" id="KW-1185">Reference proteome</keyword>
<evidence type="ECO:0000259" key="9">
    <source>
        <dbReference type="PROSITE" id="PS50109"/>
    </source>
</evidence>
<dbReference type="Gene3D" id="1.10.287.130">
    <property type="match status" value="1"/>
</dbReference>
<gene>
    <name evidence="12" type="ORF">SIL82_17365</name>
</gene>
<dbReference type="Pfam" id="PF00512">
    <property type="entry name" value="HisKA"/>
    <property type="match status" value="1"/>
</dbReference>
<comment type="catalytic activity">
    <reaction evidence="1">
        <text>ATP + protein L-histidine = ADP + protein N-phospho-L-histidine.</text>
        <dbReference type="EC" id="2.7.13.3"/>
    </reaction>
</comment>
<evidence type="ECO:0000256" key="3">
    <source>
        <dbReference type="ARBA" id="ARBA00022553"/>
    </source>
</evidence>
<dbReference type="NCBIfam" id="TIGR00229">
    <property type="entry name" value="sensory_box"/>
    <property type="match status" value="2"/>
</dbReference>
<dbReference type="PROSITE" id="PS50113">
    <property type="entry name" value="PAC"/>
    <property type="match status" value="1"/>
</dbReference>
<dbReference type="InterPro" id="IPR003661">
    <property type="entry name" value="HisK_dim/P_dom"/>
</dbReference>
<dbReference type="InterPro" id="IPR036097">
    <property type="entry name" value="HisK_dim/P_sf"/>
</dbReference>
<dbReference type="RefSeq" id="WP_154651338.1">
    <property type="nucleotide sequence ID" value="NZ_JAWXXV010000001.1"/>
</dbReference>
<keyword evidence="3" id="KW-0597">Phosphoprotein</keyword>
<evidence type="ECO:0000256" key="5">
    <source>
        <dbReference type="ARBA" id="ARBA00022741"/>
    </source>
</evidence>
<keyword evidence="6" id="KW-0418">Kinase</keyword>
<dbReference type="InterPro" id="IPR036890">
    <property type="entry name" value="HATPase_C_sf"/>
</dbReference>
<evidence type="ECO:0000313" key="12">
    <source>
        <dbReference type="EMBL" id="MDX5986029.1"/>
    </source>
</evidence>
<dbReference type="SMART" id="SM00388">
    <property type="entry name" value="HisKA"/>
    <property type="match status" value="1"/>
</dbReference>
<dbReference type="Pfam" id="PF08448">
    <property type="entry name" value="PAS_4"/>
    <property type="match status" value="1"/>
</dbReference>
<dbReference type="InterPro" id="IPR005467">
    <property type="entry name" value="His_kinase_dom"/>
</dbReference>
<dbReference type="SUPFAM" id="SSF55874">
    <property type="entry name" value="ATPase domain of HSP90 chaperone/DNA topoisomerase II/histidine kinase"/>
    <property type="match status" value="1"/>
</dbReference>
<dbReference type="InterPro" id="IPR013656">
    <property type="entry name" value="PAS_4"/>
</dbReference>
<dbReference type="InterPro" id="IPR000014">
    <property type="entry name" value="PAS"/>
</dbReference>
<keyword evidence="7" id="KW-0067">ATP-binding</keyword>
<dbReference type="Gene3D" id="6.10.250.2580">
    <property type="match status" value="1"/>
</dbReference>
<name>A0ABU4PQ04_9SPHN</name>
<feature type="domain" description="PAS" evidence="10">
    <location>
        <begin position="17"/>
        <end position="73"/>
    </location>
</feature>
<sequence>MTLAESQGSDARDLALLNEELGLLIDGATNHAIYMLDPRGHVTIWNRGAERIKGWAQAEILGRHFSLFYPPEDVLAGMPQRDLDRTSLAGRLEEDSWRLRRDGSEFLANITMTALYDEAGALRGFGKVVRDITDQKAAETALARREQHLLSILATVPDAMIVLDEQGRIASFSGAAERMFGYCEADIVGEKADMLFPRIDRDRDGGFLGSYLVFDDRAVAGAVRTVRGQRKNGEIFPVELAVGEALSGGQRIFTGFLRDLTQRHRTESRLRDVQSELIHVSRLSAMGTMASTLAHELNQPLTAIANYLEATRDLMVDPSPETVLLVRGALDEAAGQSLRAGQIVRRLRDFVARGDVEQRAEPLNALVREAASLGLIGAGQAGVETVMTFVDDSVCVQVDRVQIQQVLVNLIRNALQAMAESPQRVLTMTSATLRDMVEVTVADTGTGIAPEMTDRLFQAFASTKQDGMGLGLSICQTIVEAHGGRIWAAPVPGGGTAFHFTLMRSSADAG</sequence>
<dbReference type="InterPro" id="IPR003594">
    <property type="entry name" value="HATPase_dom"/>
</dbReference>
<dbReference type="SUPFAM" id="SSF47384">
    <property type="entry name" value="Homodimeric domain of signal transducing histidine kinase"/>
    <property type="match status" value="1"/>
</dbReference>
<dbReference type="PRINTS" id="PR00344">
    <property type="entry name" value="BCTRLSENSOR"/>
</dbReference>
<protein>
    <recommendedName>
        <fullName evidence="2">histidine kinase</fullName>
        <ecNumber evidence="2">2.7.13.3</ecNumber>
    </recommendedName>
</protein>
<dbReference type="PROSITE" id="PS50112">
    <property type="entry name" value="PAS"/>
    <property type="match status" value="2"/>
</dbReference>
<reference evidence="12 13" key="1">
    <citation type="submission" date="2023-11" db="EMBL/GenBank/DDBJ databases">
        <title>MicrobeMod: A computational toolkit for identifying prokaryotic methylation and restriction-modification with nanopore sequencing.</title>
        <authorList>
            <person name="Crits-Christoph A."/>
            <person name="Kang S.C."/>
            <person name="Lee H."/>
            <person name="Ostrov N."/>
        </authorList>
    </citation>
    <scope>NUCLEOTIDE SEQUENCE [LARGE SCALE GENOMIC DNA]</scope>
    <source>
        <strain evidence="12 13">ATCC 14820</strain>
    </source>
</reference>
<evidence type="ECO:0000256" key="8">
    <source>
        <dbReference type="ARBA" id="ARBA00023012"/>
    </source>
</evidence>
<evidence type="ECO:0000256" key="6">
    <source>
        <dbReference type="ARBA" id="ARBA00022777"/>
    </source>
</evidence>
<comment type="caution">
    <text evidence="12">The sequence shown here is derived from an EMBL/GenBank/DDBJ whole genome shotgun (WGS) entry which is preliminary data.</text>
</comment>
<evidence type="ECO:0000256" key="1">
    <source>
        <dbReference type="ARBA" id="ARBA00000085"/>
    </source>
</evidence>
<dbReference type="SUPFAM" id="SSF55785">
    <property type="entry name" value="PYP-like sensor domain (PAS domain)"/>
    <property type="match status" value="2"/>
</dbReference>
<dbReference type="Pfam" id="PF13426">
    <property type="entry name" value="PAS_9"/>
    <property type="match status" value="1"/>
</dbReference>
<evidence type="ECO:0000259" key="11">
    <source>
        <dbReference type="PROSITE" id="PS50113"/>
    </source>
</evidence>
<evidence type="ECO:0000256" key="7">
    <source>
        <dbReference type="ARBA" id="ARBA00022840"/>
    </source>
</evidence>
<dbReference type="Proteomes" id="UP001279660">
    <property type="component" value="Unassembled WGS sequence"/>
</dbReference>
<organism evidence="12 13">
    <name type="scientific">Sphingomonas echinoides</name>
    <dbReference type="NCBI Taxonomy" id="59803"/>
    <lineage>
        <taxon>Bacteria</taxon>
        <taxon>Pseudomonadati</taxon>
        <taxon>Pseudomonadota</taxon>
        <taxon>Alphaproteobacteria</taxon>
        <taxon>Sphingomonadales</taxon>
        <taxon>Sphingomonadaceae</taxon>
        <taxon>Sphingomonas</taxon>
    </lineage>
</organism>